<dbReference type="Proteomes" id="UP001597044">
    <property type="component" value="Unassembled WGS sequence"/>
</dbReference>
<dbReference type="PANTHER" id="PTHR36307">
    <property type="entry name" value="FLAGELLA BASAL BODY P-RING FORMATION PROTEIN FLGA"/>
    <property type="match status" value="1"/>
</dbReference>
<gene>
    <name evidence="4" type="primary">flgA</name>
    <name evidence="4" type="ORF">ACFQ0F_03515</name>
</gene>
<dbReference type="InterPro" id="IPR017585">
    <property type="entry name" value="SAF_FlgA"/>
</dbReference>
<evidence type="ECO:0000313" key="5">
    <source>
        <dbReference type="Proteomes" id="UP001597044"/>
    </source>
</evidence>
<accession>A0ABW3HFN7</accession>
<dbReference type="PANTHER" id="PTHR36307:SF1">
    <property type="entry name" value="FLAGELLA BASAL BODY P-RING FORMATION PROTEIN FLGA"/>
    <property type="match status" value="1"/>
</dbReference>
<name>A0ABW3HFN7_9GAMM</name>
<dbReference type="Pfam" id="PF17656">
    <property type="entry name" value="ChapFlgA_N"/>
    <property type="match status" value="1"/>
</dbReference>
<proteinExistence type="inferred from homology"/>
<dbReference type="Gene3D" id="2.30.30.760">
    <property type="match status" value="1"/>
</dbReference>
<keyword evidence="1" id="KW-1005">Bacterial flagellum biogenesis</keyword>
<evidence type="ECO:0000259" key="2">
    <source>
        <dbReference type="Pfam" id="PF13144"/>
    </source>
</evidence>
<dbReference type="Pfam" id="PF13144">
    <property type="entry name" value="ChapFlgA"/>
    <property type="match status" value="1"/>
</dbReference>
<feature type="domain" description="Flagella basal body P-ring formation protein FlgA SAF" evidence="2">
    <location>
        <begin position="117"/>
        <end position="239"/>
    </location>
</feature>
<comment type="subcellular location">
    <subcellularLocation>
        <location evidence="1">Periplasm</location>
    </subcellularLocation>
</comment>
<protein>
    <recommendedName>
        <fullName evidence="1">Flagella basal body P-ring formation protein FlgA</fullName>
    </recommendedName>
</protein>
<sequence>MKLLPIFSLSSQIPIALALVMLLLPINSVAAPAQRLEAIGEAAVDFVRSNHPWQGLNVSFEQPTLDERLSLSPCEAPLQASMPIGGRIAKRTSIAVKCPTAAGWTIHVSVIANAEASVLVARRAISRHEQIHANDVMEASRDITSLPYGYLSELPIGDALQAKTGIAQGAVITPGMTQAADVIKRGDIVAIELSDTRMAISMRGVALADAAAGELVAVKNSQSGRTVQGQAMASGRVRIQ</sequence>
<dbReference type="RefSeq" id="WP_379069210.1">
    <property type="nucleotide sequence ID" value="NZ_JBHTIT010000001.1"/>
</dbReference>
<keyword evidence="4" id="KW-0966">Cell projection</keyword>
<dbReference type="Gene3D" id="3.90.1210.10">
    <property type="entry name" value="Antifreeze-like/N-acetylneuraminic acid synthase C-terminal domain"/>
    <property type="match status" value="1"/>
</dbReference>
<comment type="caution">
    <text evidence="4">The sequence shown here is derived from an EMBL/GenBank/DDBJ whole genome shotgun (WGS) entry which is preliminary data.</text>
</comment>
<dbReference type="CDD" id="cd11614">
    <property type="entry name" value="SAF_CpaB_FlgA_like"/>
    <property type="match status" value="1"/>
</dbReference>
<organism evidence="4 5">
    <name type="scientific">Paraperlucidibaca wandonensis</name>
    <dbReference type="NCBI Taxonomy" id="1268273"/>
    <lineage>
        <taxon>Bacteria</taxon>
        <taxon>Pseudomonadati</taxon>
        <taxon>Pseudomonadota</taxon>
        <taxon>Gammaproteobacteria</taxon>
        <taxon>Moraxellales</taxon>
        <taxon>Moraxellaceae</taxon>
        <taxon>Paraperlucidibaca</taxon>
    </lineage>
</organism>
<evidence type="ECO:0000256" key="1">
    <source>
        <dbReference type="RuleBase" id="RU362063"/>
    </source>
</evidence>
<keyword evidence="1" id="KW-0574">Periplasm</keyword>
<dbReference type="InterPro" id="IPR041231">
    <property type="entry name" value="FlgA_N"/>
</dbReference>
<keyword evidence="5" id="KW-1185">Reference proteome</keyword>
<keyword evidence="4" id="KW-0969">Cilium</keyword>
<evidence type="ECO:0000259" key="3">
    <source>
        <dbReference type="Pfam" id="PF17656"/>
    </source>
</evidence>
<dbReference type="EMBL" id="JBHTIT010000001">
    <property type="protein sequence ID" value="MFD0949465.1"/>
    <property type="molecule type" value="Genomic_DNA"/>
</dbReference>
<comment type="function">
    <text evidence="1">Involved in the assembly process of the P-ring formation. It may associate with FlgF on the rod constituting a structure essential for the P-ring assembly or may act as a modulator protein for the P-ring assembly.</text>
</comment>
<keyword evidence="4" id="KW-0282">Flagellum</keyword>
<dbReference type="NCBIfam" id="TIGR03170">
    <property type="entry name" value="flgA_cterm"/>
    <property type="match status" value="1"/>
</dbReference>
<reference evidence="5" key="1">
    <citation type="journal article" date="2019" name="Int. J. Syst. Evol. Microbiol.">
        <title>The Global Catalogue of Microorganisms (GCM) 10K type strain sequencing project: providing services to taxonomists for standard genome sequencing and annotation.</title>
        <authorList>
            <consortium name="The Broad Institute Genomics Platform"/>
            <consortium name="The Broad Institute Genome Sequencing Center for Infectious Disease"/>
            <person name="Wu L."/>
            <person name="Ma J."/>
        </authorList>
    </citation>
    <scope>NUCLEOTIDE SEQUENCE [LARGE SCALE GENOMIC DNA]</scope>
    <source>
        <strain evidence="5">CCUG 63419</strain>
    </source>
</reference>
<dbReference type="InterPro" id="IPR039246">
    <property type="entry name" value="Flagellar_FlgA"/>
</dbReference>
<evidence type="ECO:0000313" key="4">
    <source>
        <dbReference type="EMBL" id="MFD0949465.1"/>
    </source>
</evidence>
<comment type="similarity">
    <text evidence="1">Belongs to the FlgA family.</text>
</comment>
<feature type="domain" description="FlgA N-terminal" evidence="3">
    <location>
        <begin position="41"/>
        <end position="110"/>
    </location>
</feature>